<feature type="transmembrane region" description="Helical" evidence="14">
    <location>
        <begin position="69"/>
        <end position="94"/>
    </location>
</feature>
<feature type="transmembrane region" description="Helical" evidence="14">
    <location>
        <begin position="114"/>
        <end position="134"/>
    </location>
</feature>
<accession>A0A3Q0JCF0</accession>
<evidence type="ECO:0000313" key="15">
    <source>
        <dbReference type="Proteomes" id="UP000079169"/>
    </source>
</evidence>
<keyword evidence="5" id="KW-0769">Symport</keyword>
<keyword evidence="8" id="KW-0915">Sodium</keyword>
<dbReference type="RefSeq" id="XP_026686104.1">
    <property type="nucleotide sequence ID" value="XM_026830303.1"/>
</dbReference>
<evidence type="ECO:0000256" key="13">
    <source>
        <dbReference type="RuleBase" id="RU362091"/>
    </source>
</evidence>
<sequence length="514" mass="55834">MIDVYGIAGILTFYSIVLVVGIWAGTKQKNHGEEEVMLAGRSIGKIVGVLTLIATWGGGSYFTGTAESLFSTGLLWCQAPVGYSLTLVAGALIFAKPMRDAGYITMLDPFQKTYGRRIGGLLFLPALLGDMLYLSSVLSSLGVSLKVILGISDYLSVTISTMFAVAYTISGGLYSVSYTDVLQLIFIVFGLLISVPFAIVTAQDYPIQSNGTLPSPQIDWLGHVEPKFYPQWTESMIILILGGIPCQSYFQRILSLKSSTDAVNVSLISATACFFIVIPAAIIGVLAKFVDWSKIPGYDKPFDMTESNSVLPLVLRYLTPGWVTFFGLGAVSASVMSSADSVILGSGSMFTRNIYHQSFRPKASEYELMWVLRLSILAASVISCSIALSGASIYYLSVVCSDVVYVTLFPQLVLVVHGANHVNSYGCLSSVVIGILLRITGGEPNLGLPALIKYPWYDYQLQQQLFPFKTMAMLLSAASHLLISKLAAIVFEKKLLSTERWDVLNAFPDVKTKK</sequence>
<feature type="transmembrane region" description="Helical" evidence="14">
    <location>
        <begin position="181"/>
        <end position="200"/>
    </location>
</feature>
<evidence type="ECO:0000313" key="22">
    <source>
        <dbReference type="RefSeq" id="XP_026686109.1"/>
    </source>
</evidence>
<dbReference type="CDD" id="cd11474">
    <property type="entry name" value="SLC5sbd_CHT"/>
    <property type="match status" value="1"/>
</dbReference>
<keyword evidence="3" id="KW-0813">Transport</keyword>
<comment type="subcellular location">
    <subcellularLocation>
        <location evidence="1">Membrane</location>
        <topology evidence="1">Multi-pass membrane protein</topology>
    </subcellularLocation>
</comment>
<evidence type="ECO:0000256" key="5">
    <source>
        <dbReference type="ARBA" id="ARBA00022847"/>
    </source>
</evidence>
<evidence type="ECO:0000256" key="9">
    <source>
        <dbReference type="ARBA" id="ARBA00023065"/>
    </source>
</evidence>
<dbReference type="GeneID" id="103518543"/>
<dbReference type="OMA" id="WVTFFGL"/>
<keyword evidence="11" id="KW-0325">Glycoprotein</keyword>
<evidence type="ECO:0000256" key="8">
    <source>
        <dbReference type="ARBA" id="ARBA00023053"/>
    </source>
</evidence>
<dbReference type="Gene3D" id="1.20.1730.10">
    <property type="entry name" value="Sodium/glucose cotransporter"/>
    <property type="match status" value="1"/>
</dbReference>
<protein>
    <submittedName>
        <fullName evidence="16 17">High-affinity choline transporter 1-like</fullName>
    </submittedName>
</protein>
<evidence type="ECO:0000256" key="1">
    <source>
        <dbReference type="ARBA" id="ARBA00004141"/>
    </source>
</evidence>
<name>A0A3Q0JCF0_DIACI</name>
<dbReference type="InterPro" id="IPR001734">
    <property type="entry name" value="Na/solute_symporter"/>
</dbReference>
<dbReference type="RefSeq" id="XP_026686103.1">
    <property type="nucleotide sequence ID" value="XM_026830302.1"/>
</dbReference>
<keyword evidence="7 14" id="KW-1133">Transmembrane helix</keyword>
<feature type="transmembrane region" description="Helical" evidence="14">
    <location>
        <begin position="154"/>
        <end position="174"/>
    </location>
</feature>
<evidence type="ECO:0000313" key="21">
    <source>
        <dbReference type="RefSeq" id="XP_026686108.1"/>
    </source>
</evidence>
<keyword evidence="15" id="KW-1185">Reference proteome</keyword>
<gene>
    <name evidence="16 17 18 19 20 21 22 23" type="primary">LOC103518543</name>
</gene>
<dbReference type="RefSeq" id="XP_026686107.1">
    <property type="nucleotide sequence ID" value="XM_026830306.1"/>
</dbReference>
<dbReference type="PANTHER" id="PTHR45897">
    <property type="entry name" value="HIGH-AFFINITY CHOLINE TRANSPORTER 1"/>
    <property type="match status" value="1"/>
</dbReference>
<dbReference type="GO" id="GO:0005307">
    <property type="term" value="F:choline:sodium symporter activity"/>
    <property type="evidence" value="ECO:0007669"/>
    <property type="project" value="TreeGrafter"/>
</dbReference>
<evidence type="ECO:0000313" key="16">
    <source>
        <dbReference type="RefSeq" id="XP_026686103.1"/>
    </source>
</evidence>
<comment type="similarity">
    <text evidence="2 13">Belongs to the sodium:solute symporter (SSF) (TC 2.A.21) family.</text>
</comment>
<dbReference type="RefSeq" id="XP_026686108.1">
    <property type="nucleotide sequence ID" value="XM_026830307.1"/>
</dbReference>
<feature type="transmembrane region" description="Helical" evidence="14">
    <location>
        <begin position="422"/>
        <end position="441"/>
    </location>
</feature>
<dbReference type="STRING" id="121845.A0A3Q0JCF0"/>
<dbReference type="AlphaFoldDB" id="A0A3Q0JCF0"/>
<reference evidence="16 17" key="1">
    <citation type="submission" date="2025-04" db="UniProtKB">
        <authorList>
            <consortium name="RefSeq"/>
        </authorList>
    </citation>
    <scope>IDENTIFICATION</scope>
</reference>
<dbReference type="Proteomes" id="UP000079169">
    <property type="component" value="Unplaced"/>
</dbReference>
<dbReference type="RefSeq" id="XP_026686109.1">
    <property type="nucleotide sequence ID" value="XM_026830308.1"/>
</dbReference>
<feature type="transmembrane region" description="Helical" evidence="14">
    <location>
        <begin position="229"/>
        <end position="250"/>
    </location>
</feature>
<feature type="transmembrane region" description="Helical" evidence="14">
    <location>
        <begin position="6"/>
        <end position="25"/>
    </location>
</feature>
<dbReference type="GO" id="GO:0008292">
    <property type="term" value="P:acetylcholine biosynthetic process"/>
    <property type="evidence" value="ECO:0007669"/>
    <property type="project" value="TreeGrafter"/>
</dbReference>
<dbReference type="RefSeq" id="XP_026686106.1">
    <property type="nucleotide sequence ID" value="XM_026830305.1"/>
</dbReference>
<keyword evidence="10 14" id="KW-0472">Membrane</keyword>
<proteinExistence type="inferred from homology"/>
<evidence type="ECO:0000256" key="12">
    <source>
        <dbReference type="ARBA" id="ARBA00023201"/>
    </source>
</evidence>
<dbReference type="Pfam" id="PF00474">
    <property type="entry name" value="SSF"/>
    <property type="match status" value="1"/>
</dbReference>
<feature type="transmembrane region" description="Helical" evidence="14">
    <location>
        <begin position="46"/>
        <end position="63"/>
    </location>
</feature>
<evidence type="ECO:0000256" key="3">
    <source>
        <dbReference type="ARBA" id="ARBA00022448"/>
    </source>
</evidence>
<evidence type="ECO:0000313" key="17">
    <source>
        <dbReference type="RefSeq" id="XP_026686104.1"/>
    </source>
</evidence>
<dbReference type="KEGG" id="dci:103518543"/>
<feature type="transmembrane region" description="Helical" evidence="14">
    <location>
        <begin position="394"/>
        <end position="415"/>
    </location>
</feature>
<dbReference type="RefSeq" id="XP_026686110.1">
    <property type="nucleotide sequence ID" value="XM_026830309.1"/>
</dbReference>
<keyword evidence="12" id="KW-0739">Sodium transport</keyword>
<dbReference type="PaxDb" id="121845-A0A3Q0JCF0"/>
<evidence type="ECO:0000256" key="4">
    <source>
        <dbReference type="ARBA" id="ARBA00022692"/>
    </source>
</evidence>
<evidence type="ECO:0000313" key="23">
    <source>
        <dbReference type="RefSeq" id="XP_026686110.1"/>
    </source>
</evidence>
<evidence type="ECO:0000313" key="20">
    <source>
        <dbReference type="RefSeq" id="XP_026686107.1"/>
    </source>
</evidence>
<feature type="transmembrane region" description="Helical" evidence="14">
    <location>
        <begin position="471"/>
        <end position="491"/>
    </location>
</feature>
<dbReference type="InterPro" id="IPR038377">
    <property type="entry name" value="Na/Glc_symporter_sf"/>
</dbReference>
<evidence type="ECO:0000256" key="6">
    <source>
        <dbReference type="ARBA" id="ARBA00022979"/>
    </source>
</evidence>
<dbReference type="PROSITE" id="PS50283">
    <property type="entry name" value="NA_SOLUT_SYMP_3"/>
    <property type="match status" value="1"/>
</dbReference>
<keyword evidence="6" id="KW-0530">Neurotransmitter biosynthesis</keyword>
<dbReference type="GO" id="GO:0005886">
    <property type="term" value="C:plasma membrane"/>
    <property type="evidence" value="ECO:0007669"/>
    <property type="project" value="TreeGrafter"/>
</dbReference>
<evidence type="ECO:0000313" key="18">
    <source>
        <dbReference type="RefSeq" id="XP_026686105.1"/>
    </source>
</evidence>
<feature type="transmembrane region" description="Helical" evidence="14">
    <location>
        <begin position="322"/>
        <end position="347"/>
    </location>
</feature>
<organism evidence="15 22">
    <name type="scientific">Diaphorina citri</name>
    <name type="common">Asian citrus psyllid</name>
    <dbReference type="NCBI Taxonomy" id="121845"/>
    <lineage>
        <taxon>Eukaryota</taxon>
        <taxon>Metazoa</taxon>
        <taxon>Ecdysozoa</taxon>
        <taxon>Arthropoda</taxon>
        <taxon>Hexapoda</taxon>
        <taxon>Insecta</taxon>
        <taxon>Pterygota</taxon>
        <taxon>Neoptera</taxon>
        <taxon>Paraneoptera</taxon>
        <taxon>Hemiptera</taxon>
        <taxon>Sternorrhyncha</taxon>
        <taxon>Psylloidea</taxon>
        <taxon>Psyllidae</taxon>
        <taxon>Diaphorininae</taxon>
        <taxon>Diaphorina</taxon>
    </lineage>
</organism>
<evidence type="ECO:0000256" key="10">
    <source>
        <dbReference type="ARBA" id="ARBA00023136"/>
    </source>
</evidence>
<evidence type="ECO:0000256" key="11">
    <source>
        <dbReference type="ARBA" id="ARBA00023180"/>
    </source>
</evidence>
<feature type="transmembrane region" description="Helical" evidence="14">
    <location>
        <begin position="262"/>
        <end position="287"/>
    </location>
</feature>
<evidence type="ECO:0000256" key="2">
    <source>
        <dbReference type="ARBA" id="ARBA00006434"/>
    </source>
</evidence>
<evidence type="ECO:0000313" key="19">
    <source>
        <dbReference type="RefSeq" id="XP_026686106.1"/>
    </source>
</evidence>
<keyword evidence="4 14" id="KW-0812">Transmembrane</keyword>
<evidence type="ECO:0000256" key="14">
    <source>
        <dbReference type="SAM" id="Phobius"/>
    </source>
</evidence>
<dbReference type="InterPro" id="IPR052244">
    <property type="entry name" value="Choline_transporter"/>
</dbReference>
<keyword evidence="9" id="KW-0406">Ion transport</keyword>
<evidence type="ECO:0000256" key="7">
    <source>
        <dbReference type="ARBA" id="ARBA00022989"/>
    </source>
</evidence>
<dbReference type="PANTHER" id="PTHR45897:SF4">
    <property type="entry name" value="HIGH-AFFINITY CHOLINE TRANSPORTER 1"/>
    <property type="match status" value="1"/>
</dbReference>
<dbReference type="RefSeq" id="XP_026686105.1">
    <property type="nucleotide sequence ID" value="XM_026830304.1"/>
</dbReference>
<feature type="transmembrane region" description="Helical" evidence="14">
    <location>
        <begin position="368"/>
        <end position="388"/>
    </location>
</feature>